<gene>
    <name evidence="1" type="ORF">OTI717_LOCUS42760</name>
</gene>
<name>A0A820JB49_9BILA</name>
<proteinExistence type="predicted"/>
<protein>
    <submittedName>
        <fullName evidence="1">Uncharacterized protein</fullName>
    </submittedName>
</protein>
<dbReference type="AlphaFoldDB" id="A0A820JB49"/>
<organism evidence="1 2">
    <name type="scientific">Rotaria sordida</name>
    <dbReference type="NCBI Taxonomy" id="392033"/>
    <lineage>
        <taxon>Eukaryota</taxon>
        <taxon>Metazoa</taxon>
        <taxon>Spiralia</taxon>
        <taxon>Gnathifera</taxon>
        <taxon>Rotifera</taxon>
        <taxon>Eurotatoria</taxon>
        <taxon>Bdelloidea</taxon>
        <taxon>Philodinida</taxon>
        <taxon>Philodinidae</taxon>
        <taxon>Rotaria</taxon>
    </lineage>
</organism>
<sequence length="71" mass="8186">MIKVFGHKGRSILGEILDVPLPISIICDYQHVSLLRHFRDVVKAISSSLSPDIRQQIDGKLRRQTFPHFFN</sequence>
<evidence type="ECO:0000313" key="2">
    <source>
        <dbReference type="Proteomes" id="UP000663823"/>
    </source>
</evidence>
<evidence type="ECO:0000313" key="1">
    <source>
        <dbReference type="EMBL" id="CAF4324335.1"/>
    </source>
</evidence>
<reference evidence="1" key="1">
    <citation type="submission" date="2021-02" db="EMBL/GenBank/DDBJ databases">
        <authorList>
            <person name="Nowell W R."/>
        </authorList>
    </citation>
    <scope>NUCLEOTIDE SEQUENCE</scope>
</reference>
<feature type="non-terminal residue" evidence="1">
    <location>
        <position position="1"/>
    </location>
</feature>
<accession>A0A820JB49</accession>
<dbReference type="EMBL" id="CAJOAX010054624">
    <property type="protein sequence ID" value="CAF4324335.1"/>
    <property type="molecule type" value="Genomic_DNA"/>
</dbReference>
<dbReference type="Proteomes" id="UP000663823">
    <property type="component" value="Unassembled WGS sequence"/>
</dbReference>
<comment type="caution">
    <text evidence="1">The sequence shown here is derived from an EMBL/GenBank/DDBJ whole genome shotgun (WGS) entry which is preliminary data.</text>
</comment>